<feature type="transmembrane region" description="Helical" evidence="7">
    <location>
        <begin position="45"/>
        <end position="69"/>
    </location>
</feature>
<name>A0A1E4TRA0_PACTA</name>
<dbReference type="GO" id="GO:0012505">
    <property type="term" value="C:endomembrane system"/>
    <property type="evidence" value="ECO:0007669"/>
    <property type="project" value="UniProtKB-SubCell"/>
</dbReference>
<feature type="transmembrane region" description="Helical" evidence="7">
    <location>
        <begin position="169"/>
        <end position="187"/>
    </location>
</feature>
<feature type="transmembrane region" description="Helical" evidence="7">
    <location>
        <begin position="199"/>
        <end position="216"/>
    </location>
</feature>
<dbReference type="GO" id="GO:0015184">
    <property type="term" value="F:L-cystine transmembrane transporter activity"/>
    <property type="evidence" value="ECO:0007669"/>
    <property type="project" value="TreeGrafter"/>
</dbReference>
<keyword evidence="6 7" id="KW-0472">Membrane</keyword>
<dbReference type="AlphaFoldDB" id="A0A1E4TRA0"/>
<dbReference type="PANTHER" id="PTHR13131">
    <property type="entry name" value="CYSTINOSIN"/>
    <property type="match status" value="1"/>
</dbReference>
<accession>A0A1E4TRA0</accession>
<evidence type="ECO:0000256" key="7">
    <source>
        <dbReference type="SAM" id="Phobius"/>
    </source>
</evidence>
<dbReference type="EMBL" id="KV454016">
    <property type="protein sequence ID" value="ODV94291.1"/>
    <property type="molecule type" value="Genomic_DNA"/>
</dbReference>
<evidence type="ECO:0000256" key="5">
    <source>
        <dbReference type="ARBA" id="ARBA00022989"/>
    </source>
</evidence>
<evidence type="ECO:0000256" key="4">
    <source>
        <dbReference type="ARBA" id="ARBA00022737"/>
    </source>
</evidence>
<keyword evidence="2" id="KW-0813">Transport</keyword>
<evidence type="ECO:0000256" key="1">
    <source>
        <dbReference type="ARBA" id="ARBA00004127"/>
    </source>
</evidence>
<keyword evidence="4" id="KW-0677">Repeat</keyword>
<dbReference type="STRING" id="669874.A0A1E4TRA0"/>
<evidence type="ECO:0000256" key="2">
    <source>
        <dbReference type="ARBA" id="ARBA00022448"/>
    </source>
</evidence>
<evidence type="ECO:0000313" key="9">
    <source>
        <dbReference type="Proteomes" id="UP000094236"/>
    </source>
</evidence>
<dbReference type="InterPro" id="IPR006603">
    <property type="entry name" value="PQ-loop_rpt"/>
</dbReference>
<evidence type="ECO:0000256" key="3">
    <source>
        <dbReference type="ARBA" id="ARBA00022692"/>
    </source>
</evidence>
<evidence type="ECO:0000256" key="6">
    <source>
        <dbReference type="ARBA" id="ARBA00023136"/>
    </source>
</evidence>
<comment type="subcellular location">
    <subcellularLocation>
        <location evidence="1">Endomembrane system</location>
        <topology evidence="1">Multi-pass membrane protein</topology>
    </subcellularLocation>
</comment>
<keyword evidence="3 7" id="KW-0812">Transmembrane</keyword>
<dbReference type="InterPro" id="IPR005282">
    <property type="entry name" value="LC_transporter"/>
</dbReference>
<organism evidence="8 9">
    <name type="scientific">Pachysolen tannophilus NRRL Y-2460</name>
    <dbReference type="NCBI Taxonomy" id="669874"/>
    <lineage>
        <taxon>Eukaryota</taxon>
        <taxon>Fungi</taxon>
        <taxon>Dikarya</taxon>
        <taxon>Ascomycota</taxon>
        <taxon>Saccharomycotina</taxon>
        <taxon>Pichiomycetes</taxon>
        <taxon>Pachysolenaceae</taxon>
        <taxon>Pachysolen</taxon>
    </lineage>
</organism>
<proteinExistence type="predicted"/>
<gene>
    <name evidence="8" type="ORF">PACTADRAFT_4236</name>
</gene>
<feature type="transmembrane region" description="Helical" evidence="7">
    <location>
        <begin position="95"/>
        <end position="116"/>
    </location>
</feature>
<dbReference type="OrthoDB" id="75720at2759"/>
<feature type="transmembrane region" description="Helical" evidence="7">
    <location>
        <begin position="236"/>
        <end position="255"/>
    </location>
</feature>
<protein>
    <recommendedName>
        <fullName evidence="10">Cystinosin</fullName>
    </recommendedName>
</protein>
<dbReference type="Proteomes" id="UP000094236">
    <property type="component" value="Unassembled WGS sequence"/>
</dbReference>
<keyword evidence="5 7" id="KW-1133">Transmembrane helix</keyword>
<dbReference type="PANTHER" id="PTHR13131:SF5">
    <property type="entry name" value="CYSTINOSIN"/>
    <property type="match status" value="1"/>
</dbReference>
<dbReference type="SMART" id="SM00679">
    <property type="entry name" value="CTNS"/>
    <property type="match status" value="2"/>
</dbReference>
<dbReference type="Pfam" id="PF04193">
    <property type="entry name" value="PQ-loop"/>
    <property type="match status" value="2"/>
</dbReference>
<sequence>MLGMDLVGFSTLIGYTYIVLWGLGFWPPILTVIKLKSIQGLAIDFLYFNAVGYVFYVIYYGFLLFNPYIRKEYSERYTLPSDPTPRLPLIKLNDFIFATHGLAVNLLTLSFAYWPWSFRKNDNQVMSLLGKKILATVLLIISCMCFYILKTDDKSPHFQWLDLLTSLGLFKILMSVCKNVPQVIYNYNRKSTHGWPIEMIWLDFIGGLLSLLQLVLDASISQNYKDILNNLPKLLLSIEAVIADIVFFLQHYYWYYKADIQIYGPFKNLREEEENFIHEHEHDHDHLNMYAEEAEEGSFTNNQRNAICSVKSTDEGEMQRLIV</sequence>
<reference evidence="9" key="1">
    <citation type="submission" date="2016-05" db="EMBL/GenBank/DDBJ databases">
        <title>Comparative genomics of biotechnologically important yeasts.</title>
        <authorList>
            <consortium name="DOE Joint Genome Institute"/>
            <person name="Riley R."/>
            <person name="Haridas S."/>
            <person name="Wolfe K.H."/>
            <person name="Lopes M.R."/>
            <person name="Hittinger C.T."/>
            <person name="Goker M."/>
            <person name="Salamov A."/>
            <person name="Wisecaver J."/>
            <person name="Long T.M."/>
            <person name="Aerts A.L."/>
            <person name="Barry K."/>
            <person name="Choi C."/>
            <person name="Clum A."/>
            <person name="Coughlan A.Y."/>
            <person name="Deshpande S."/>
            <person name="Douglass A.P."/>
            <person name="Hanson S.J."/>
            <person name="Klenk H.-P."/>
            <person name="Labutti K."/>
            <person name="Lapidus A."/>
            <person name="Lindquist E."/>
            <person name="Lipzen A."/>
            <person name="Meier-Kolthoff J.P."/>
            <person name="Ohm R.A."/>
            <person name="Otillar R.P."/>
            <person name="Pangilinan J."/>
            <person name="Peng Y."/>
            <person name="Rokas A."/>
            <person name="Rosa C.A."/>
            <person name="Scheuner C."/>
            <person name="Sibirny A.A."/>
            <person name="Slot J.C."/>
            <person name="Stielow J.B."/>
            <person name="Sun H."/>
            <person name="Kurtzman C.P."/>
            <person name="Blackwell M."/>
            <person name="Grigoriev I.V."/>
            <person name="Jeffries T.W."/>
        </authorList>
    </citation>
    <scope>NUCLEOTIDE SEQUENCE [LARGE SCALE GENOMIC DNA]</scope>
    <source>
        <strain evidence="9">NRRL Y-2460</strain>
    </source>
</reference>
<feature type="transmembrane region" description="Helical" evidence="7">
    <location>
        <begin position="128"/>
        <end position="149"/>
    </location>
</feature>
<keyword evidence="9" id="KW-1185">Reference proteome</keyword>
<evidence type="ECO:0008006" key="10">
    <source>
        <dbReference type="Google" id="ProtNLM"/>
    </source>
</evidence>
<dbReference type="GO" id="GO:0005774">
    <property type="term" value="C:vacuolar membrane"/>
    <property type="evidence" value="ECO:0007669"/>
    <property type="project" value="TreeGrafter"/>
</dbReference>
<feature type="transmembrane region" description="Helical" evidence="7">
    <location>
        <begin position="12"/>
        <end position="33"/>
    </location>
</feature>
<dbReference type="GO" id="GO:0000324">
    <property type="term" value="C:fungal-type vacuole"/>
    <property type="evidence" value="ECO:0007669"/>
    <property type="project" value="TreeGrafter"/>
</dbReference>
<dbReference type="Gene3D" id="1.20.1280.290">
    <property type="match status" value="1"/>
</dbReference>
<evidence type="ECO:0000313" key="8">
    <source>
        <dbReference type="EMBL" id="ODV94291.1"/>
    </source>
</evidence>